<comment type="caution">
    <text evidence="3">The sequence shown here is derived from an EMBL/GenBank/DDBJ whole genome shotgun (WGS) entry which is preliminary data.</text>
</comment>
<name>A0A1Q9DWJ5_SYMMI</name>
<dbReference type="OrthoDB" id="409725at2759"/>
<reference evidence="3 4" key="1">
    <citation type="submission" date="2016-02" db="EMBL/GenBank/DDBJ databases">
        <title>Genome analysis of coral dinoflagellate symbionts highlights evolutionary adaptations to a symbiotic lifestyle.</title>
        <authorList>
            <person name="Aranda M."/>
            <person name="Li Y."/>
            <person name="Liew Y.J."/>
            <person name="Baumgarten S."/>
            <person name="Simakov O."/>
            <person name="Wilson M."/>
            <person name="Piel J."/>
            <person name="Ashoor H."/>
            <person name="Bougouffa S."/>
            <person name="Bajic V.B."/>
            <person name="Ryu T."/>
            <person name="Ravasi T."/>
            <person name="Bayer T."/>
            <person name="Micklem G."/>
            <person name="Kim H."/>
            <person name="Bhak J."/>
            <person name="Lajeunesse T.C."/>
            <person name="Voolstra C.R."/>
        </authorList>
    </citation>
    <scope>NUCLEOTIDE SEQUENCE [LARGE SCALE GENOMIC DNA]</scope>
    <source>
        <strain evidence="3 4">CCMP2467</strain>
    </source>
</reference>
<feature type="compositionally biased region" description="Acidic residues" evidence="1">
    <location>
        <begin position="117"/>
        <end position="127"/>
    </location>
</feature>
<evidence type="ECO:0000256" key="2">
    <source>
        <dbReference type="SAM" id="Phobius"/>
    </source>
</evidence>
<keyword evidence="2" id="KW-0472">Membrane</keyword>
<dbReference type="AlphaFoldDB" id="A0A1Q9DWJ5"/>
<evidence type="ECO:0000313" key="4">
    <source>
        <dbReference type="Proteomes" id="UP000186817"/>
    </source>
</evidence>
<organism evidence="3 4">
    <name type="scientific">Symbiodinium microadriaticum</name>
    <name type="common">Dinoflagellate</name>
    <name type="synonym">Zooxanthella microadriatica</name>
    <dbReference type="NCBI Taxonomy" id="2951"/>
    <lineage>
        <taxon>Eukaryota</taxon>
        <taxon>Sar</taxon>
        <taxon>Alveolata</taxon>
        <taxon>Dinophyceae</taxon>
        <taxon>Suessiales</taxon>
        <taxon>Symbiodiniaceae</taxon>
        <taxon>Symbiodinium</taxon>
    </lineage>
</organism>
<proteinExistence type="predicted"/>
<feature type="transmembrane region" description="Helical" evidence="2">
    <location>
        <begin position="47"/>
        <end position="66"/>
    </location>
</feature>
<protein>
    <submittedName>
        <fullName evidence="3">Uncharacterized protein</fullName>
    </submittedName>
</protein>
<gene>
    <name evidence="3" type="ORF">AK812_SmicGene17877</name>
</gene>
<dbReference type="Proteomes" id="UP000186817">
    <property type="component" value="Unassembled WGS sequence"/>
</dbReference>
<keyword evidence="2" id="KW-1133">Transmembrane helix</keyword>
<dbReference type="Gene3D" id="1.20.1280.290">
    <property type="match status" value="1"/>
</dbReference>
<keyword evidence="4" id="KW-1185">Reference proteome</keyword>
<accession>A0A1Q9DWJ5</accession>
<sequence>MPAPPHDPVAIAVADLVFTYQLCKAGIDMLNCLSWLAVGLRRGATPIWIPNLVSAFLSCIQLALIYKYPVRPDKGAGEQEELILNRVEEPLCQEKESKRQAKVMPESHCLEEGGPQEPEDSDVPFSI</sequence>
<feature type="region of interest" description="Disordered" evidence="1">
    <location>
        <begin position="95"/>
        <end position="127"/>
    </location>
</feature>
<dbReference type="EMBL" id="LSRX01000357">
    <property type="protein sequence ID" value="OLP99547.1"/>
    <property type="molecule type" value="Genomic_DNA"/>
</dbReference>
<evidence type="ECO:0000313" key="3">
    <source>
        <dbReference type="EMBL" id="OLP99547.1"/>
    </source>
</evidence>
<keyword evidence="2" id="KW-0812">Transmembrane</keyword>
<evidence type="ECO:0000256" key="1">
    <source>
        <dbReference type="SAM" id="MobiDB-lite"/>
    </source>
</evidence>